<dbReference type="GO" id="GO:0009252">
    <property type="term" value="P:peptidoglycan biosynthetic process"/>
    <property type="evidence" value="ECO:0007669"/>
    <property type="project" value="UniProtKB-UniRule"/>
</dbReference>
<comment type="catalytic activity">
    <reaction evidence="14">
        <text>Preferential cleavage: (Ac)2-L-Lys-D-Ala-|-D-Ala. Also transpeptidation of peptidyl-alanyl moieties that are N-acyl substituents of D-alanine.</text>
        <dbReference type="EC" id="3.4.16.4"/>
    </reaction>
</comment>
<comment type="caution">
    <text evidence="14">Lacks conserved residue(s) required for the propagation of feature annotation.</text>
</comment>
<feature type="domain" description="Penicillin-binding protein dimerisation" evidence="16">
    <location>
        <begin position="58"/>
        <end position="229"/>
    </location>
</feature>
<dbReference type="UniPathway" id="UPA00219"/>
<keyword evidence="18" id="KW-1185">Reference proteome</keyword>
<keyword evidence="12 14" id="KW-0472">Membrane</keyword>
<dbReference type="Gene3D" id="3.40.710.10">
    <property type="entry name" value="DD-peptidase/beta-lactamase superfamily"/>
    <property type="match status" value="1"/>
</dbReference>
<evidence type="ECO:0000259" key="15">
    <source>
        <dbReference type="Pfam" id="PF00905"/>
    </source>
</evidence>
<feature type="transmembrane region" description="Helical" evidence="14">
    <location>
        <begin position="15"/>
        <end position="35"/>
    </location>
</feature>
<dbReference type="AlphaFoldDB" id="A0A3E1K9Z9"/>
<evidence type="ECO:0000256" key="7">
    <source>
        <dbReference type="ARBA" id="ARBA00022692"/>
    </source>
</evidence>
<comment type="similarity">
    <text evidence="14">Belongs to the transpeptidase family. MrdA subfamily.</text>
</comment>
<evidence type="ECO:0000313" key="18">
    <source>
        <dbReference type="Proteomes" id="UP000260351"/>
    </source>
</evidence>
<keyword evidence="11 14" id="KW-1133">Transmembrane helix</keyword>
<dbReference type="EMBL" id="QUZK01000023">
    <property type="protein sequence ID" value="RFF31109.1"/>
    <property type="molecule type" value="Genomic_DNA"/>
</dbReference>
<proteinExistence type="inferred from homology"/>
<dbReference type="GO" id="GO:0005886">
    <property type="term" value="C:plasma membrane"/>
    <property type="evidence" value="ECO:0007669"/>
    <property type="project" value="UniProtKB-SubCell"/>
</dbReference>
<evidence type="ECO:0000256" key="8">
    <source>
        <dbReference type="ARBA" id="ARBA00022801"/>
    </source>
</evidence>
<evidence type="ECO:0000256" key="13">
    <source>
        <dbReference type="ARBA" id="ARBA00023316"/>
    </source>
</evidence>
<evidence type="ECO:0000256" key="2">
    <source>
        <dbReference type="ARBA" id="ARBA00004236"/>
    </source>
</evidence>
<dbReference type="InterPro" id="IPR001460">
    <property type="entry name" value="PCN-bd_Tpept"/>
</dbReference>
<name>A0A3E1K9Z9_9GAMM</name>
<evidence type="ECO:0000256" key="12">
    <source>
        <dbReference type="ARBA" id="ARBA00023136"/>
    </source>
</evidence>
<evidence type="ECO:0000313" key="17">
    <source>
        <dbReference type="EMBL" id="RFF31109.1"/>
    </source>
</evidence>
<keyword evidence="9 14" id="KW-0133">Cell shape</keyword>
<dbReference type="GO" id="GO:0009002">
    <property type="term" value="F:serine-type D-Ala-D-Ala carboxypeptidase activity"/>
    <property type="evidence" value="ECO:0007669"/>
    <property type="project" value="UniProtKB-UniRule"/>
</dbReference>
<accession>A0A3E1K9Z9</accession>
<dbReference type="SUPFAM" id="SSF56601">
    <property type="entry name" value="beta-lactamase/transpeptidase-like"/>
    <property type="match status" value="1"/>
</dbReference>
<dbReference type="GO" id="GO:0008360">
    <property type="term" value="P:regulation of cell shape"/>
    <property type="evidence" value="ECO:0007669"/>
    <property type="project" value="UniProtKB-KW"/>
</dbReference>
<keyword evidence="8 14" id="KW-0378">Hydrolase</keyword>
<dbReference type="Pfam" id="PF03717">
    <property type="entry name" value="PBP_dimer"/>
    <property type="match status" value="1"/>
</dbReference>
<dbReference type="GO" id="GO:0071555">
    <property type="term" value="P:cell wall organization"/>
    <property type="evidence" value="ECO:0007669"/>
    <property type="project" value="UniProtKB-KW"/>
</dbReference>
<dbReference type="GO" id="GO:0071972">
    <property type="term" value="F:peptidoglycan L,D-transpeptidase activity"/>
    <property type="evidence" value="ECO:0007669"/>
    <property type="project" value="TreeGrafter"/>
</dbReference>
<reference evidence="17 18" key="1">
    <citation type="submission" date="2018-08" db="EMBL/GenBank/DDBJ databases">
        <title>Wenzhouxiangella salilacus sp. nov., a novel bacterium isolated from a saline lake in Xinjiang Province, China.</title>
        <authorList>
            <person name="Han S."/>
        </authorList>
    </citation>
    <scope>NUCLEOTIDE SEQUENCE [LARGE SCALE GENOMIC DNA]</scope>
    <source>
        <strain evidence="17 18">XDB06</strain>
    </source>
</reference>
<feature type="domain" description="Penicillin-binding protein transpeptidase" evidence="15">
    <location>
        <begin position="261"/>
        <end position="591"/>
    </location>
</feature>
<feature type="active site" description="Acyl-ester intermediate" evidence="14">
    <location>
        <position position="320"/>
    </location>
</feature>
<dbReference type="InterPro" id="IPR036138">
    <property type="entry name" value="PBP_dimer_sf"/>
</dbReference>
<evidence type="ECO:0000256" key="10">
    <source>
        <dbReference type="ARBA" id="ARBA00022984"/>
    </source>
</evidence>
<evidence type="ECO:0000256" key="1">
    <source>
        <dbReference type="ARBA" id="ARBA00004167"/>
    </source>
</evidence>
<comment type="pathway">
    <text evidence="14">Cell wall biogenesis; peptidoglycan biosynthesis.</text>
</comment>
<evidence type="ECO:0000256" key="4">
    <source>
        <dbReference type="ARBA" id="ARBA00022519"/>
    </source>
</evidence>
<dbReference type="Proteomes" id="UP000260351">
    <property type="component" value="Unassembled WGS sequence"/>
</dbReference>
<dbReference type="HAMAP" id="MF_02081">
    <property type="entry name" value="MrdA_transpept"/>
    <property type="match status" value="1"/>
</dbReference>
<protein>
    <recommendedName>
        <fullName evidence="14">Peptidoglycan D,D-transpeptidase MrdA</fullName>
        <ecNumber evidence="14">3.4.16.4</ecNumber>
    </recommendedName>
    <alternativeName>
        <fullName evidence="14">Penicillin-binding protein 2</fullName>
        <shortName evidence="14">PBP-2</shortName>
    </alternativeName>
</protein>
<dbReference type="GO" id="GO:0008658">
    <property type="term" value="F:penicillin binding"/>
    <property type="evidence" value="ECO:0007669"/>
    <property type="project" value="UniProtKB-UniRule"/>
</dbReference>
<keyword evidence="6 14" id="KW-0645">Protease</keyword>
<dbReference type="InterPro" id="IPR017790">
    <property type="entry name" value="Penicillin-binding_protein_2"/>
</dbReference>
<dbReference type="SUPFAM" id="SSF56519">
    <property type="entry name" value="Penicillin binding protein dimerisation domain"/>
    <property type="match status" value="1"/>
</dbReference>
<evidence type="ECO:0000256" key="3">
    <source>
        <dbReference type="ARBA" id="ARBA00022475"/>
    </source>
</evidence>
<keyword evidence="4 14" id="KW-0997">Cell inner membrane</keyword>
<gene>
    <name evidence="14 17" type="primary">mrdA</name>
    <name evidence="17" type="ORF">DZC52_05735</name>
</gene>
<evidence type="ECO:0000256" key="14">
    <source>
        <dbReference type="HAMAP-Rule" id="MF_02081"/>
    </source>
</evidence>
<keyword evidence="10 14" id="KW-0573">Peptidoglycan synthesis</keyword>
<keyword evidence="7 14" id="KW-0812">Transmembrane</keyword>
<organism evidence="17 18">
    <name type="scientific">Wenzhouxiangella sediminis</name>
    <dbReference type="NCBI Taxonomy" id="1792836"/>
    <lineage>
        <taxon>Bacteria</taxon>
        <taxon>Pseudomonadati</taxon>
        <taxon>Pseudomonadota</taxon>
        <taxon>Gammaproteobacteria</taxon>
        <taxon>Chromatiales</taxon>
        <taxon>Wenzhouxiangellaceae</taxon>
        <taxon>Wenzhouxiangella</taxon>
    </lineage>
</organism>
<comment type="caution">
    <text evidence="17">The sequence shown here is derived from an EMBL/GenBank/DDBJ whole genome shotgun (WGS) entry which is preliminary data.</text>
</comment>
<comment type="subcellular location">
    <subcellularLocation>
        <location evidence="14">Cell inner membrane</location>
        <topology evidence="14">Single-pass membrane protein</topology>
    </subcellularLocation>
    <subcellularLocation>
        <location evidence="2">Cell membrane</location>
    </subcellularLocation>
    <subcellularLocation>
        <location evidence="1">Membrane</location>
        <topology evidence="1">Single-pass membrane protein</topology>
    </subcellularLocation>
</comment>
<evidence type="ECO:0000259" key="16">
    <source>
        <dbReference type="Pfam" id="PF03717"/>
    </source>
</evidence>
<dbReference type="Gene3D" id="3.90.1310.10">
    <property type="entry name" value="Penicillin-binding protein 2a (Domain 2)"/>
    <property type="match status" value="1"/>
</dbReference>
<dbReference type="NCBIfam" id="TIGR03423">
    <property type="entry name" value="pbp2_mrdA"/>
    <property type="match status" value="1"/>
</dbReference>
<dbReference type="GO" id="GO:0006508">
    <property type="term" value="P:proteolysis"/>
    <property type="evidence" value="ECO:0007669"/>
    <property type="project" value="UniProtKB-KW"/>
</dbReference>
<comment type="function">
    <text evidence="14">Catalyzes cross-linking of the peptidoglycan cell wall.</text>
</comment>
<dbReference type="Gene3D" id="3.30.1390.30">
    <property type="entry name" value="Penicillin-binding protein 2a, domain 3"/>
    <property type="match status" value="1"/>
</dbReference>
<evidence type="ECO:0000256" key="11">
    <source>
        <dbReference type="ARBA" id="ARBA00022989"/>
    </source>
</evidence>
<evidence type="ECO:0000256" key="6">
    <source>
        <dbReference type="ARBA" id="ARBA00022670"/>
    </source>
</evidence>
<dbReference type="Pfam" id="PF00905">
    <property type="entry name" value="Transpeptidase"/>
    <property type="match status" value="1"/>
</dbReference>
<sequence length="599" mass="65788">MGDSRSALAQVDRRLQFLIVLMLIVLCLLSLRLGLLQLGDHEQYAARADDNRISLRALPPNRGLILDRRGRVLAENLPAYRLVVVPERAPDLEGTLARLADLVPVSDDERRRFDQQRARSRPFESITLKSNLDEEEVAKLAIHRHRLPGVDIEPYLTRHYPQGELFAHLVGYVGRMDDRDRARLDPDRYRATTHVGKTGIERQYEEELHGRSGFERVETNAQGRILRVLERNDPQPGEDLRLNVDLDVQRAAYEALGDYAGAVVVLQVATGEVLALVSKPGFDPNLFVHGISHADYNRLLDHRQRPLFNRVLSGGYEPGSTVKPFIALAGLEAGVVTPSTEVVSTGQYRLPGHSRTYGDWKAGGHGRVNLELALAESVNVYFYRLAVELGIDRISRELALFGFGRTTGLDLPGENSGILPTRSWKRATFNQPWFPGETVITGIGQGFTVVTPVQLAHATAALAGRGQTAAPALVGQREPVQMVRHDDADWQAVHRGMEAVVHGASGTARAIESELVVRMAGKTGTAQVFGRPDEDEEADEREQDELPEFLRNHALFTGFAPIDEPRLVVSVVAEHGGGGASVAAPIAATVMNAALEAGL</sequence>
<evidence type="ECO:0000256" key="9">
    <source>
        <dbReference type="ARBA" id="ARBA00022960"/>
    </source>
</evidence>
<keyword evidence="5 14" id="KW-0121">Carboxypeptidase</keyword>
<dbReference type="InterPro" id="IPR012338">
    <property type="entry name" value="Beta-lactam/transpept-like"/>
</dbReference>
<dbReference type="InterPro" id="IPR005311">
    <property type="entry name" value="PBP_dimer"/>
</dbReference>
<dbReference type="PANTHER" id="PTHR30627:SF2">
    <property type="entry name" value="PEPTIDOGLYCAN D,D-TRANSPEPTIDASE MRDA"/>
    <property type="match status" value="1"/>
</dbReference>
<dbReference type="PANTHER" id="PTHR30627">
    <property type="entry name" value="PEPTIDOGLYCAN D,D-TRANSPEPTIDASE"/>
    <property type="match status" value="1"/>
</dbReference>
<keyword evidence="13 14" id="KW-0961">Cell wall biogenesis/degradation</keyword>
<dbReference type="EC" id="3.4.16.4" evidence="14"/>
<dbReference type="OrthoDB" id="9766847at2"/>
<evidence type="ECO:0000256" key="5">
    <source>
        <dbReference type="ARBA" id="ARBA00022645"/>
    </source>
</evidence>
<dbReference type="InterPro" id="IPR050515">
    <property type="entry name" value="Beta-lactam/transpept"/>
</dbReference>
<keyword evidence="3 14" id="KW-1003">Cell membrane</keyword>